<feature type="transmembrane region" description="Helical" evidence="5">
    <location>
        <begin position="285"/>
        <end position="305"/>
    </location>
</feature>
<evidence type="ECO:0000256" key="1">
    <source>
        <dbReference type="ARBA" id="ARBA00004651"/>
    </source>
</evidence>
<sequence>MTNSSSPAFSGPQEDGPRRSLQIPVNRWLILIGGVMVQLAIGAVYAWSTFSKAFQSPESRMQLTPLEASIPFETCIAMIFVGSFIGGRVQDRHGPRPVALVGVLLYSLGNMISSFAQEPGQLWLLIVSYGLLGGFGLGLAYIVPIALLQKWFPDRAGIITGIAVGGFGFGAMIASPVAQALIQLDRANPAKPFLILGIFYLVIGLVGAMVFVNPPQGWLPAGMAAQRAKKPAAAVGTRDFTQKEALATPQWYLMTLILTLCVTAGISLVSVAADSAASIAQYDAASAAGLVGIMGLFNGAGRILWAAASDKIGKMPTFAAILGIQGVCLILLPRVGASPAVFAMLAAIIYTCYGGSFGALPSTAGKFFGVSNAGGIYGLMLIGWSIGGVSGPLLTSALLGSGGEKNYLLAYTVIGAIALVGSLIPMVTKPPKPKTVDAEAQAQEPAPA</sequence>
<dbReference type="PANTHER" id="PTHR11360:SF317">
    <property type="entry name" value="MAJOR FACILITATOR SUPERFAMILY (MFS) PROFILE DOMAIN-CONTAINING PROTEIN-RELATED"/>
    <property type="match status" value="1"/>
</dbReference>
<protein>
    <recommendedName>
        <fullName evidence="6">Major facilitator superfamily (MFS) profile domain-containing protein</fullName>
    </recommendedName>
</protein>
<feature type="transmembrane region" description="Helical" evidence="5">
    <location>
        <begin position="317"/>
        <end position="335"/>
    </location>
</feature>
<keyword evidence="4 5" id="KW-0472">Membrane</keyword>
<dbReference type="AlphaFoldDB" id="K6VRD1"/>
<name>K6VRD1_9MICO</name>
<feature type="transmembrane region" description="Helical" evidence="5">
    <location>
        <begin position="341"/>
        <end position="360"/>
    </location>
</feature>
<gene>
    <name evidence="7" type="ORF">AUCHE_08_01580</name>
</gene>
<dbReference type="EMBL" id="BAGZ01000008">
    <property type="protein sequence ID" value="GAB77915.1"/>
    <property type="molecule type" value="Genomic_DNA"/>
</dbReference>
<dbReference type="PANTHER" id="PTHR11360">
    <property type="entry name" value="MONOCARBOXYLATE TRANSPORTER"/>
    <property type="match status" value="1"/>
</dbReference>
<accession>K6VRD1</accession>
<feature type="transmembrane region" description="Helical" evidence="5">
    <location>
        <begin position="122"/>
        <end position="147"/>
    </location>
</feature>
<evidence type="ECO:0000256" key="3">
    <source>
        <dbReference type="ARBA" id="ARBA00022989"/>
    </source>
</evidence>
<dbReference type="PROSITE" id="PS50850">
    <property type="entry name" value="MFS"/>
    <property type="match status" value="1"/>
</dbReference>
<feature type="domain" description="Major facilitator superfamily (MFS) profile" evidence="6">
    <location>
        <begin position="26"/>
        <end position="433"/>
    </location>
</feature>
<dbReference type="OrthoDB" id="9793415at2"/>
<dbReference type="Pfam" id="PF07690">
    <property type="entry name" value="MFS_1"/>
    <property type="match status" value="1"/>
</dbReference>
<evidence type="ECO:0000313" key="8">
    <source>
        <dbReference type="Proteomes" id="UP000008495"/>
    </source>
</evidence>
<evidence type="ECO:0000256" key="2">
    <source>
        <dbReference type="ARBA" id="ARBA00022692"/>
    </source>
</evidence>
<dbReference type="STRING" id="100225.SAMN05421595_0426"/>
<comment type="caution">
    <text evidence="7">The sequence shown here is derived from an EMBL/GenBank/DDBJ whole genome shotgun (WGS) entry which is preliminary data.</text>
</comment>
<dbReference type="RefSeq" id="WP_006502667.1">
    <property type="nucleotide sequence ID" value="NZ_BAGZ01000008.1"/>
</dbReference>
<evidence type="ECO:0000256" key="4">
    <source>
        <dbReference type="ARBA" id="ARBA00023136"/>
    </source>
</evidence>
<comment type="subcellular location">
    <subcellularLocation>
        <location evidence="1">Cell membrane</location>
        <topology evidence="1">Multi-pass membrane protein</topology>
    </subcellularLocation>
</comment>
<organism evidence="7 8">
    <name type="scientific">Austwickia chelonae NBRC 105200</name>
    <dbReference type="NCBI Taxonomy" id="1184607"/>
    <lineage>
        <taxon>Bacteria</taxon>
        <taxon>Bacillati</taxon>
        <taxon>Actinomycetota</taxon>
        <taxon>Actinomycetes</taxon>
        <taxon>Micrococcales</taxon>
        <taxon>Dermatophilaceae</taxon>
        <taxon>Austwickia</taxon>
    </lineage>
</organism>
<dbReference type="SUPFAM" id="SSF103473">
    <property type="entry name" value="MFS general substrate transporter"/>
    <property type="match status" value="1"/>
</dbReference>
<feature type="transmembrane region" description="Helical" evidence="5">
    <location>
        <begin position="28"/>
        <end position="48"/>
    </location>
</feature>
<dbReference type="GO" id="GO:0022857">
    <property type="term" value="F:transmembrane transporter activity"/>
    <property type="evidence" value="ECO:0007669"/>
    <property type="project" value="InterPro"/>
</dbReference>
<dbReference type="CDD" id="cd17353">
    <property type="entry name" value="MFS_OFA_like"/>
    <property type="match status" value="1"/>
</dbReference>
<evidence type="ECO:0000259" key="6">
    <source>
        <dbReference type="PROSITE" id="PS50850"/>
    </source>
</evidence>
<dbReference type="InterPro" id="IPR011701">
    <property type="entry name" value="MFS"/>
</dbReference>
<feature type="transmembrane region" description="Helical" evidence="5">
    <location>
        <begin position="251"/>
        <end position="273"/>
    </location>
</feature>
<dbReference type="InterPro" id="IPR050327">
    <property type="entry name" value="Proton-linked_MCT"/>
</dbReference>
<proteinExistence type="predicted"/>
<dbReference type="InterPro" id="IPR036259">
    <property type="entry name" value="MFS_trans_sf"/>
</dbReference>
<dbReference type="GO" id="GO:0005886">
    <property type="term" value="C:plasma membrane"/>
    <property type="evidence" value="ECO:0007669"/>
    <property type="project" value="UniProtKB-SubCell"/>
</dbReference>
<feature type="transmembrane region" description="Helical" evidence="5">
    <location>
        <begin position="407"/>
        <end position="427"/>
    </location>
</feature>
<evidence type="ECO:0000313" key="7">
    <source>
        <dbReference type="EMBL" id="GAB77915.1"/>
    </source>
</evidence>
<evidence type="ECO:0000256" key="5">
    <source>
        <dbReference type="SAM" id="Phobius"/>
    </source>
</evidence>
<reference evidence="7 8" key="1">
    <citation type="submission" date="2012-08" db="EMBL/GenBank/DDBJ databases">
        <title>Whole genome shotgun sequence of Austwickia chelonae NBRC 105200.</title>
        <authorList>
            <person name="Yoshida I."/>
            <person name="Hosoyama A."/>
            <person name="Tsuchikane K."/>
            <person name="Katsumata H."/>
            <person name="Ando Y."/>
            <person name="Ohji S."/>
            <person name="Hamada M."/>
            <person name="Tamura T."/>
            <person name="Yamazoe A."/>
            <person name="Yamazaki S."/>
            <person name="Fujita N."/>
        </authorList>
    </citation>
    <scope>NUCLEOTIDE SEQUENCE [LARGE SCALE GENOMIC DNA]</scope>
    <source>
        <strain evidence="7 8">NBRC 105200</strain>
    </source>
</reference>
<dbReference type="eggNOG" id="COG2223">
    <property type="taxonomic scope" value="Bacteria"/>
</dbReference>
<keyword evidence="3 5" id="KW-1133">Transmembrane helix</keyword>
<dbReference type="InterPro" id="IPR020846">
    <property type="entry name" value="MFS_dom"/>
</dbReference>
<feature type="transmembrane region" description="Helical" evidence="5">
    <location>
        <begin position="159"/>
        <end position="181"/>
    </location>
</feature>
<dbReference type="Proteomes" id="UP000008495">
    <property type="component" value="Unassembled WGS sequence"/>
</dbReference>
<dbReference type="Gene3D" id="1.20.1250.20">
    <property type="entry name" value="MFS general substrate transporter like domains"/>
    <property type="match status" value="2"/>
</dbReference>
<feature type="transmembrane region" description="Helical" evidence="5">
    <location>
        <begin position="68"/>
        <end position="86"/>
    </location>
</feature>
<keyword evidence="2 5" id="KW-0812">Transmembrane</keyword>
<feature type="transmembrane region" description="Helical" evidence="5">
    <location>
        <begin position="193"/>
        <end position="212"/>
    </location>
</feature>
<keyword evidence="8" id="KW-1185">Reference proteome</keyword>